<evidence type="ECO:0000313" key="3">
    <source>
        <dbReference type="Proteomes" id="UP000753219"/>
    </source>
</evidence>
<comment type="caution">
    <text evidence="2">The sequence shown here is derived from an EMBL/GenBank/DDBJ whole genome shotgun (WGS) entry which is preliminary data.</text>
</comment>
<keyword evidence="1" id="KW-0812">Transmembrane</keyword>
<name>A0A942WHC3_9FIRM</name>
<accession>A0A942WHC3</accession>
<keyword evidence="1" id="KW-0472">Membrane</keyword>
<feature type="transmembrane region" description="Helical" evidence="1">
    <location>
        <begin position="74"/>
        <end position="94"/>
    </location>
</feature>
<evidence type="ECO:0000313" key="2">
    <source>
        <dbReference type="EMBL" id="MBS4884227.1"/>
    </source>
</evidence>
<dbReference type="RefSeq" id="WP_278640187.1">
    <property type="nucleotide sequence ID" value="NZ_JAGZMZ010000011.1"/>
</dbReference>
<sequence>MEEKDGVNASQQKELLEFHIDGYEIEELHSSAFELIKRSFFMFFLVFQTLFFGFYMILCLLSVILGLILGHINIHYLSLFFMFATLVIPWWLAIGYKSLFYLRKTTKDLSIKINSNSILFSSDARDTKVNIKKIKMKEKENGILLIFKRVNNQKFSTCRNFLSKIIIWYDCIHLLKSNLKESEIEQIKGLIKQK</sequence>
<dbReference type="AlphaFoldDB" id="A0A942WHC3"/>
<dbReference type="Proteomes" id="UP000753219">
    <property type="component" value="Unassembled WGS sequence"/>
</dbReference>
<protein>
    <submittedName>
        <fullName evidence="2">Uncharacterized protein</fullName>
    </submittedName>
</protein>
<feature type="transmembrane region" description="Helical" evidence="1">
    <location>
        <begin position="40"/>
        <end position="68"/>
    </location>
</feature>
<organism evidence="2 3">
    <name type="scientific">Amedibacillus dolichus</name>
    <dbReference type="NCBI Taxonomy" id="31971"/>
    <lineage>
        <taxon>Bacteria</taxon>
        <taxon>Bacillati</taxon>
        <taxon>Bacillota</taxon>
        <taxon>Erysipelotrichia</taxon>
        <taxon>Erysipelotrichales</taxon>
        <taxon>Erysipelotrichaceae</taxon>
        <taxon>Amedibacillus</taxon>
    </lineage>
</organism>
<reference evidence="2" key="1">
    <citation type="submission" date="2021-02" db="EMBL/GenBank/DDBJ databases">
        <title>Infant gut strain persistence is associated with maternal origin, phylogeny, and functional potential including surface adhesion and iron acquisition.</title>
        <authorList>
            <person name="Lou Y.C."/>
        </authorList>
    </citation>
    <scope>NUCLEOTIDE SEQUENCE</scope>
    <source>
        <strain evidence="2">L3_108_103G1_dasL3_108_103G1_concoct_2</strain>
    </source>
</reference>
<keyword evidence="1" id="KW-1133">Transmembrane helix</keyword>
<gene>
    <name evidence="2" type="ORF">KHZ85_05620</name>
</gene>
<dbReference type="EMBL" id="JAGZMZ010000011">
    <property type="protein sequence ID" value="MBS4884227.1"/>
    <property type="molecule type" value="Genomic_DNA"/>
</dbReference>
<proteinExistence type="predicted"/>
<evidence type="ECO:0000256" key="1">
    <source>
        <dbReference type="SAM" id="Phobius"/>
    </source>
</evidence>